<evidence type="ECO:0000256" key="2">
    <source>
        <dbReference type="ARBA" id="ARBA00023002"/>
    </source>
</evidence>
<accession>A0A7V2AVT8</accession>
<dbReference type="PROSITE" id="PS00074">
    <property type="entry name" value="GLFV_DEHYDROGENASE"/>
    <property type="match status" value="1"/>
</dbReference>
<feature type="site" description="Important for catalysis" evidence="5">
    <location>
        <position position="147"/>
    </location>
</feature>
<evidence type="ECO:0000256" key="5">
    <source>
        <dbReference type="PIRSR" id="PIRSR000185-3"/>
    </source>
</evidence>
<keyword evidence="4" id="KW-0520">NAD</keyword>
<evidence type="ECO:0000256" key="6">
    <source>
        <dbReference type="RuleBase" id="RU004417"/>
    </source>
</evidence>
<dbReference type="PANTHER" id="PTHR11606:SF13">
    <property type="entry name" value="GLUTAMATE DEHYDROGENASE 1, MITOCHONDRIAL"/>
    <property type="match status" value="1"/>
</dbReference>
<dbReference type="InterPro" id="IPR006096">
    <property type="entry name" value="Glu/Leu/Phe/Val/Trp_DH_C"/>
</dbReference>
<dbReference type="EMBL" id="DSEC01000482">
    <property type="protein sequence ID" value="HER44144.1"/>
    <property type="molecule type" value="Genomic_DNA"/>
</dbReference>
<dbReference type="SUPFAM" id="SSF53223">
    <property type="entry name" value="Aminoacid dehydrogenase-like, N-terminal domain"/>
    <property type="match status" value="1"/>
</dbReference>
<dbReference type="CDD" id="cd01076">
    <property type="entry name" value="NAD_bind_1_Glu_DH"/>
    <property type="match status" value="1"/>
</dbReference>
<protein>
    <submittedName>
        <fullName evidence="8">Glu/Leu/Phe/Val dehydrogenase</fullName>
    </submittedName>
</protein>
<dbReference type="PIRSF" id="PIRSF000185">
    <property type="entry name" value="Glu_DH"/>
    <property type="match status" value="1"/>
</dbReference>
<comment type="similarity">
    <text evidence="1 6">Belongs to the Glu/Leu/Phe/Val dehydrogenases family.</text>
</comment>
<dbReference type="InterPro" id="IPR006095">
    <property type="entry name" value="Glu/Leu/Phe/Val/Trp_DH"/>
</dbReference>
<dbReference type="InterPro" id="IPR006097">
    <property type="entry name" value="Glu/Leu/Phe/Val/Trp_DH_dimer"/>
</dbReference>
<dbReference type="InterPro" id="IPR046346">
    <property type="entry name" value="Aminoacid_DH-like_N_sf"/>
</dbReference>
<feature type="binding site" evidence="4">
    <location>
        <position position="71"/>
    </location>
    <ligand>
        <name>substrate</name>
    </ligand>
</feature>
<proteinExistence type="inferred from homology"/>
<evidence type="ECO:0000256" key="3">
    <source>
        <dbReference type="PIRSR" id="PIRSR000185-1"/>
    </source>
</evidence>
<dbReference type="Proteomes" id="UP000886069">
    <property type="component" value="Unassembled WGS sequence"/>
</dbReference>
<keyword evidence="4" id="KW-0547">Nucleotide-binding</keyword>
<dbReference type="InterPro" id="IPR014362">
    <property type="entry name" value="Glu_DH"/>
</dbReference>
<feature type="binding site" evidence="4">
    <location>
        <position position="222"/>
    </location>
    <ligand>
        <name>NAD(+)</name>
        <dbReference type="ChEBI" id="CHEBI:57540"/>
    </ligand>
</feature>
<dbReference type="Pfam" id="PF00208">
    <property type="entry name" value="ELFV_dehydrog"/>
    <property type="match status" value="1"/>
</dbReference>
<dbReference type="SMART" id="SM00839">
    <property type="entry name" value="ELFV_dehydrog"/>
    <property type="match status" value="1"/>
</dbReference>
<dbReference type="PRINTS" id="PR00082">
    <property type="entry name" value="GLFDHDRGNASE"/>
</dbReference>
<feature type="domain" description="Glutamate/phenylalanine/leucine/valine/L-tryptophan dehydrogenase C-terminal" evidence="7">
    <location>
        <begin position="184"/>
        <end position="412"/>
    </location>
</feature>
<dbReference type="PANTHER" id="PTHR11606">
    <property type="entry name" value="GLUTAMATE DEHYDROGENASE"/>
    <property type="match status" value="1"/>
</dbReference>
<name>A0A7V2AVT8_UNCEI</name>
<dbReference type="GO" id="GO:0004352">
    <property type="term" value="F:glutamate dehydrogenase (NAD+) activity"/>
    <property type="evidence" value="ECO:0007669"/>
    <property type="project" value="TreeGrafter"/>
</dbReference>
<feature type="binding site" evidence="4">
    <location>
        <position position="362"/>
    </location>
    <ligand>
        <name>substrate</name>
    </ligand>
</feature>
<gene>
    <name evidence="8" type="ORF">ENO08_06765</name>
</gene>
<dbReference type="AlphaFoldDB" id="A0A7V2AVT8"/>
<organism evidence="8">
    <name type="scientific">Eiseniibacteriota bacterium</name>
    <dbReference type="NCBI Taxonomy" id="2212470"/>
    <lineage>
        <taxon>Bacteria</taxon>
        <taxon>Candidatus Eiseniibacteriota</taxon>
    </lineage>
</organism>
<dbReference type="InterPro" id="IPR036291">
    <property type="entry name" value="NAD(P)-bd_dom_sf"/>
</dbReference>
<dbReference type="GO" id="GO:0000166">
    <property type="term" value="F:nucleotide binding"/>
    <property type="evidence" value="ECO:0007669"/>
    <property type="project" value="UniProtKB-KW"/>
</dbReference>
<reference evidence="8" key="1">
    <citation type="journal article" date="2020" name="mSystems">
        <title>Genome- and Community-Level Interaction Insights into Carbon Utilization and Element Cycling Functions of Hydrothermarchaeota in Hydrothermal Sediment.</title>
        <authorList>
            <person name="Zhou Z."/>
            <person name="Liu Y."/>
            <person name="Xu W."/>
            <person name="Pan J."/>
            <person name="Luo Z.H."/>
            <person name="Li M."/>
        </authorList>
    </citation>
    <scope>NUCLEOTIDE SEQUENCE [LARGE SCALE GENOMIC DNA]</scope>
    <source>
        <strain evidence="8">SpSt-1233</strain>
    </source>
</reference>
<dbReference type="InterPro" id="IPR033524">
    <property type="entry name" value="Glu/Leu/Phe/Val_DH_AS"/>
</dbReference>
<feature type="active site" description="Proton donor" evidence="3">
    <location>
        <position position="107"/>
    </location>
</feature>
<feature type="binding site" evidence="4">
    <location>
        <position position="191"/>
    </location>
    <ligand>
        <name>NAD(+)</name>
        <dbReference type="ChEBI" id="CHEBI:57540"/>
    </ligand>
</feature>
<feature type="non-terminal residue" evidence="8">
    <location>
        <position position="412"/>
    </location>
</feature>
<evidence type="ECO:0000313" key="8">
    <source>
        <dbReference type="EMBL" id="HER44144.1"/>
    </source>
</evidence>
<evidence type="ECO:0000256" key="4">
    <source>
        <dbReference type="PIRSR" id="PIRSR000185-2"/>
    </source>
</evidence>
<comment type="caution">
    <text evidence="8">The sequence shown here is derived from an EMBL/GenBank/DDBJ whole genome shotgun (WGS) entry which is preliminary data.</text>
</comment>
<dbReference type="InterPro" id="IPR033922">
    <property type="entry name" value="NAD_bind_Glu_DH"/>
</dbReference>
<dbReference type="Gene3D" id="3.40.50.10860">
    <property type="entry name" value="Leucine Dehydrogenase, chain A, domain 1"/>
    <property type="match status" value="1"/>
</dbReference>
<dbReference type="GO" id="GO:0006538">
    <property type="term" value="P:L-glutamate catabolic process"/>
    <property type="evidence" value="ECO:0007669"/>
    <property type="project" value="TreeGrafter"/>
</dbReference>
<dbReference type="Gene3D" id="3.40.50.720">
    <property type="entry name" value="NAD(P)-binding Rossmann-like Domain"/>
    <property type="match status" value="1"/>
</dbReference>
<dbReference type="Pfam" id="PF02812">
    <property type="entry name" value="ELFV_dehydrog_N"/>
    <property type="match status" value="1"/>
</dbReference>
<evidence type="ECO:0000256" key="1">
    <source>
        <dbReference type="ARBA" id="ARBA00006382"/>
    </source>
</evidence>
<keyword evidence="2 6" id="KW-0560">Oxidoreductase</keyword>
<sequence length="412" mass="46106">MADKAYNPFEMAQAQFDKVADVLKIDEATRKLLRYNLREFHVSIPVRMDDGRVEVFRGFRVQHNDARGPAKGGIRFHPMETIDTVRALAMWMTWKCAVVDIPLGGAKGGVVCDPHNLSMREQEQICRGWVRQLSKDMGPLNDVPAPDVMTSAQHMLWMLDEFETIRGEKLPGFITGKPVGMGGSLGRTEATGYGVVFTVREALKELNIPPADTIASVQGFGNVAQYAIDLYQQIWGKVICVSCWDQKDQKSYSFRKSDGIDLDALRSITDRFGGIDKEKAKKLGYEVLPGDAWIEQEVDILIPAALEHQITRENVTKISDRVKIIAEGANGPTTPDADTVIHERNIFMIPDLLANAGGVTCSYFEQVQCNMNYFWEKDEVLGKLDTKMTSAFAAVSELARNKKLYMRDAAYV</sequence>
<evidence type="ECO:0000259" key="7">
    <source>
        <dbReference type="SMART" id="SM00839"/>
    </source>
</evidence>
<feature type="binding site" evidence="4">
    <location>
        <position position="95"/>
    </location>
    <ligand>
        <name>substrate</name>
    </ligand>
</feature>
<dbReference type="SUPFAM" id="SSF51735">
    <property type="entry name" value="NAD(P)-binding Rossmann-fold domains"/>
    <property type="match status" value="1"/>
</dbReference>